<organism evidence="1 2">
    <name type="scientific">Shinella zoogloeoides</name>
    <name type="common">Crabtreella saccharophila</name>
    <dbReference type="NCBI Taxonomy" id="352475"/>
    <lineage>
        <taxon>Bacteria</taxon>
        <taxon>Pseudomonadati</taxon>
        <taxon>Pseudomonadota</taxon>
        <taxon>Alphaproteobacteria</taxon>
        <taxon>Hyphomicrobiales</taxon>
        <taxon>Rhizobiaceae</taxon>
        <taxon>Shinella</taxon>
    </lineage>
</organism>
<dbReference type="RefSeq" id="WP_160787712.1">
    <property type="nucleotide sequence ID" value="NZ_CP086610.1"/>
</dbReference>
<accession>A0A6N8TID3</accession>
<dbReference type="AlphaFoldDB" id="A0A6N8TID3"/>
<dbReference type="InterPro" id="IPR010836">
    <property type="entry name" value="SapC"/>
</dbReference>
<evidence type="ECO:0008006" key="3">
    <source>
        <dbReference type="Google" id="ProtNLM"/>
    </source>
</evidence>
<gene>
    <name evidence="1" type="ORF">GR156_19065</name>
</gene>
<protein>
    <recommendedName>
        <fullName evidence="3">SapC family protein</fullName>
    </recommendedName>
</protein>
<comment type="caution">
    <text evidence="1">The sequence shown here is derived from an EMBL/GenBank/DDBJ whole genome shotgun (WGS) entry which is preliminary data.</text>
</comment>
<reference evidence="1 2" key="1">
    <citation type="submission" date="2019-12" db="EMBL/GenBank/DDBJ databases">
        <title>Shinella granuli gen. nov., sp. nov., and proposal of the reclassification of Zoogloea ramigera ATCC 19623 as Shinella zoogloeoides sp. nov.</title>
        <authorList>
            <person name="Gao J."/>
        </authorList>
    </citation>
    <scope>NUCLEOTIDE SEQUENCE [LARGE SCALE GENOMIC DNA]</scope>
    <source>
        <strain evidence="1 2">DSM 287</strain>
    </source>
</reference>
<dbReference type="EMBL" id="WUML01000022">
    <property type="protein sequence ID" value="MXO02421.1"/>
    <property type="molecule type" value="Genomic_DNA"/>
</dbReference>
<evidence type="ECO:0000313" key="1">
    <source>
        <dbReference type="EMBL" id="MXO02421.1"/>
    </source>
</evidence>
<evidence type="ECO:0000313" key="2">
    <source>
        <dbReference type="Proteomes" id="UP000440304"/>
    </source>
</evidence>
<dbReference type="Pfam" id="PF07277">
    <property type="entry name" value="SapC"/>
    <property type="match status" value="1"/>
</dbReference>
<sequence length="296" mass="32830">MTASRRAASRRQPDPLRAAERLLLHGQTERSVQHVNMDMHILDQSPSLPLFYKDPVLLRFEEHGDAGLAPASHFGFAREAVAIPLCVGEFAVAQRHFPIVFAIDDQATPIALVGIRRDANLFIERDGTWRSGSYAPAYIRRYPFIVTETPDRAQQLLAIDRGSERFVASVADRPEAERLFDAVGNATAAAQAAMAFCHAYHTDHAATIAFGKALLAAKLLTPYHAEFRLPDGTLNQVNGFYAVDEQAFRALPPKTVAEWHTKGWLDLVGLHLVSQQSFQNLLDLNAQRANERKALA</sequence>
<proteinExistence type="predicted"/>
<name>A0A6N8TID3_SHIZO</name>
<dbReference type="Proteomes" id="UP000440304">
    <property type="component" value="Unassembled WGS sequence"/>
</dbReference>
<dbReference type="OrthoDB" id="9806524at2"/>